<organism evidence="2 3">
    <name type="scientific">Streptomyces graminofaciens</name>
    <dbReference type="NCBI Taxonomy" id="68212"/>
    <lineage>
        <taxon>Bacteria</taxon>
        <taxon>Bacillati</taxon>
        <taxon>Actinomycetota</taxon>
        <taxon>Actinomycetes</taxon>
        <taxon>Kitasatosporales</taxon>
        <taxon>Streptomycetaceae</taxon>
        <taxon>Streptomyces</taxon>
    </lineage>
</organism>
<dbReference type="Proteomes" id="UP001321542">
    <property type="component" value="Chromosome"/>
</dbReference>
<accession>A0ABN5VH86</accession>
<evidence type="ECO:0000313" key="3">
    <source>
        <dbReference type="Proteomes" id="UP001321542"/>
    </source>
</evidence>
<reference evidence="2 3" key="1">
    <citation type="journal article" date="2010" name="ChemBioChem">
        <title>Cloning and characterization of the biosynthetic gene cluster of 16-membered macrolide antibiotic FD-891: involvement of a dual functional cytochrome P450 monooxygenase catalyzing epoxidation and hydroxylation.</title>
        <authorList>
            <person name="Kudo F."/>
            <person name="Motegi A."/>
            <person name="Mizoue K."/>
            <person name="Eguchi T."/>
        </authorList>
    </citation>
    <scope>NUCLEOTIDE SEQUENCE [LARGE SCALE GENOMIC DNA]</scope>
    <source>
        <strain evidence="2 3">A-8890</strain>
    </source>
</reference>
<protein>
    <submittedName>
        <fullName evidence="2">Uncharacterized protein</fullName>
    </submittedName>
</protein>
<proteinExistence type="predicted"/>
<reference evidence="2 3" key="2">
    <citation type="journal article" date="2023" name="ChemBioChem">
        <title>Acyltransferase Domain Exchange between Two Independent Type I Polyketide Synthases in the Same Producer Strain of Macrolide Antibiotics.</title>
        <authorList>
            <person name="Kudo F."/>
            <person name="Kishikawa K."/>
            <person name="Tsuboi K."/>
            <person name="Kido T."/>
            <person name="Usui T."/>
            <person name="Hashimoto J."/>
            <person name="Shin-Ya K."/>
            <person name="Miyanaga A."/>
            <person name="Eguchi T."/>
        </authorList>
    </citation>
    <scope>NUCLEOTIDE SEQUENCE [LARGE SCALE GENOMIC DNA]</scope>
    <source>
        <strain evidence="2 3">A-8890</strain>
    </source>
</reference>
<evidence type="ECO:0000313" key="2">
    <source>
        <dbReference type="EMBL" id="BBC32740.1"/>
    </source>
</evidence>
<gene>
    <name evidence="2" type="ORF">SGFS_040340</name>
</gene>
<feature type="region of interest" description="Disordered" evidence="1">
    <location>
        <begin position="1"/>
        <end position="58"/>
    </location>
</feature>
<sequence length="58" mass="6104">MLIAPAERGTDGVGRADQGEHELGPEARTVAVKEQSAGRRRPGERLGVPGRRVERGGG</sequence>
<name>A0ABN5VH86_9ACTN</name>
<keyword evidence="3" id="KW-1185">Reference proteome</keyword>
<evidence type="ECO:0000256" key="1">
    <source>
        <dbReference type="SAM" id="MobiDB-lite"/>
    </source>
</evidence>
<dbReference type="EMBL" id="AP018448">
    <property type="protein sequence ID" value="BBC32740.1"/>
    <property type="molecule type" value="Genomic_DNA"/>
</dbReference>